<dbReference type="Pfam" id="PF21243">
    <property type="entry name" value="ECT2_BRCT0"/>
    <property type="match status" value="1"/>
</dbReference>
<dbReference type="AlphaFoldDB" id="A0A2I0TDZ7"/>
<reference evidence="4" key="1">
    <citation type="submission" date="2017-11" db="EMBL/GenBank/DDBJ databases">
        <authorList>
            <person name="Lima N.C."/>
            <person name="Parody-Merino A.M."/>
            <person name="Battley P.F."/>
            <person name="Fidler A.E."/>
            <person name="Prosdocimi F."/>
        </authorList>
    </citation>
    <scope>NUCLEOTIDE SEQUENCE [LARGE SCALE GENOMIC DNA]</scope>
</reference>
<name>A0A2I0TDZ7_LIMLA</name>
<dbReference type="GO" id="GO:0005085">
    <property type="term" value="F:guanyl-nucleotide exchange factor activity"/>
    <property type="evidence" value="ECO:0007669"/>
    <property type="project" value="InterPro"/>
</dbReference>
<dbReference type="Gene3D" id="3.40.50.10190">
    <property type="entry name" value="BRCT domain"/>
    <property type="match status" value="1"/>
</dbReference>
<dbReference type="SUPFAM" id="SSF48065">
    <property type="entry name" value="DBL homology domain (DH-domain)"/>
    <property type="match status" value="1"/>
</dbReference>
<organism evidence="3 4">
    <name type="scientific">Limosa lapponica baueri</name>
    <dbReference type="NCBI Taxonomy" id="1758121"/>
    <lineage>
        <taxon>Eukaryota</taxon>
        <taxon>Metazoa</taxon>
        <taxon>Chordata</taxon>
        <taxon>Craniata</taxon>
        <taxon>Vertebrata</taxon>
        <taxon>Euteleostomi</taxon>
        <taxon>Archelosauria</taxon>
        <taxon>Archosauria</taxon>
        <taxon>Dinosauria</taxon>
        <taxon>Saurischia</taxon>
        <taxon>Theropoda</taxon>
        <taxon>Coelurosauria</taxon>
        <taxon>Aves</taxon>
        <taxon>Neognathae</taxon>
        <taxon>Neoaves</taxon>
        <taxon>Charadriiformes</taxon>
        <taxon>Scolopacidae</taxon>
        <taxon>Limosa</taxon>
    </lineage>
</organism>
<dbReference type="Proteomes" id="UP000233556">
    <property type="component" value="Unassembled WGS sequence"/>
</dbReference>
<accession>A0A2I0TDZ7</accession>
<dbReference type="EMBL" id="KZ511947">
    <property type="protein sequence ID" value="PKU32005.1"/>
    <property type="molecule type" value="Genomic_DNA"/>
</dbReference>
<dbReference type="InterPro" id="IPR049395">
    <property type="entry name" value="ECT2_PH"/>
</dbReference>
<keyword evidence="4" id="KW-1185">Reference proteome</keyword>
<dbReference type="Pfam" id="PF21242">
    <property type="entry name" value="ECT2_PH"/>
    <property type="match status" value="1"/>
</dbReference>
<dbReference type="InterPro" id="IPR049396">
    <property type="entry name" value="ECT2_BRCT0"/>
</dbReference>
<gene>
    <name evidence="3" type="ORF">llap_17691</name>
</gene>
<feature type="domain" description="ECT2 BRCT0" evidence="2">
    <location>
        <begin position="92"/>
        <end position="172"/>
    </location>
</feature>
<dbReference type="GO" id="GO:2000431">
    <property type="term" value="P:regulation of cytokinesis, actomyosin contractile ring assembly"/>
    <property type="evidence" value="ECO:0007669"/>
    <property type="project" value="InterPro"/>
</dbReference>
<dbReference type="OrthoDB" id="9997817at2759"/>
<dbReference type="InterPro" id="IPR026817">
    <property type="entry name" value="Ect2"/>
</dbReference>
<reference evidence="4" key="2">
    <citation type="submission" date="2017-12" db="EMBL/GenBank/DDBJ databases">
        <title>Genome sequence of the Bar-tailed Godwit (Limosa lapponica baueri).</title>
        <authorList>
            <person name="Lima N.C.B."/>
            <person name="Parody-Merino A.M."/>
            <person name="Battley P.F."/>
            <person name="Fidler A.E."/>
            <person name="Prosdocimi F."/>
        </authorList>
    </citation>
    <scope>NUCLEOTIDE SEQUENCE [LARGE SCALE GENOMIC DNA]</scope>
</reference>
<sequence length="368" mass="41530">MADNSMLVSETGRSLLADSSVLDSKIIETSKDNVLPGSVLDVEEEMPQIETRVVLVQEAGKCEELLKALETIKIMEVPVIKIKETSPGKSEEKLIKSVIHMEIKVPYIKTETIEELGDSDSPEFETVFVVSDFQDSTFNNLCKADCRVVGPPVVLHCAQKGEPLPFSCRPLYCAMISVQLMMTSEINSRDSIVIELLFSFGNISSSETPKSCARPSKNSTPLPVKQSARWQVAKELYQTESNYVDILTTIIQEDLEDLMMNWTESKSIGDIILKYSKDLLKTYPPFVNFFEMSKETITRCEKQKPRFHAFLKANLLSSHRSLVQRLETVALGDDLCDRGEQVTLFLFNDCLEHMKLKNLLIVDMLEVK</sequence>
<dbReference type="Gene3D" id="1.20.900.10">
    <property type="entry name" value="Dbl homology (DH) domain"/>
    <property type="match status" value="1"/>
</dbReference>
<dbReference type="GO" id="GO:0005096">
    <property type="term" value="F:GTPase activator activity"/>
    <property type="evidence" value="ECO:0007669"/>
    <property type="project" value="InterPro"/>
</dbReference>
<dbReference type="InterPro" id="IPR036420">
    <property type="entry name" value="BRCT_dom_sf"/>
</dbReference>
<evidence type="ECO:0000313" key="3">
    <source>
        <dbReference type="EMBL" id="PKU32005.1"/>
    </source>
</evidence>
<dbReference type="GO" id="GO:0005634">
    <property type="term" value="C:nucleus"/>
    <property type="evidence" value="ECO:0007669"/>
    <property type="project" value="InterPro"/>
</dbReference>
<protein>
    <submittedName>
        <fullName evidence="3">Protein ect2</fullName>
    </submittedName>
</protein>
<dbReference type="GO" id="GO:0005938">
    <property type="term" value="C:cell cortex"/>
    <property type="evidence" value="ECO:0007669"/>
    <property type="project" value="TreeGrafter"/>
</dbReference>
<feature type="domain" description="ECT2 PH" evidence="1">
    <location>
        <begin position="317"/>
        <end position="358"/>
    </location>
</feature>
<evidence type="ECO:0000259" key="2">
    <source>
        <dbReference type="Pfam" id="PF21243"/>
    </source>
</evidence>
<dbReference type="PANTHER" id="PTHR16777">
    <property type="entry name" value="PROTEIN ECT2"/>
    <property type="match status" value="1"/>
</dbReference>
<evidence type="ECO:0000259" key="1">
    <source>
        <dbReference type="Pfam" id="PF21242"/>
    </source>
</evidence>
<dbReference type="GO" id="GO:0007399">
    <property type="term" value="P:nervous system development"/>
    <property type="evidence" value="ECO:0007669"/>
    <property type="project" value="TreeGrafter"/>
</dbReference>
<dbReference type="GO" id="GO:0000281">
    <property type="term" value="P:mitotic cytokinesis"/>
    <property type="evidence" value="ECO:0007669"/>
    <property type="project" value="TreeGrafter"/>
</dbReference>
<proteinExistence type="predicted"/>
<evidence type="ECO:0000313" key="4">
    <source>
        <dbReference type="Proteomes" id="UP000233556"/>
    </source>
</evidence>
<dbReference type="PANTHER" id="PTHR16777:SF2">
    <property type="entry name" value="PROTEIN ECT2"/>
    <property type="match status" value="1"/>
</dbReference>
<dbReference type="InterPro" id="IPR035899">
    <property type="entry name" value="DBL_dom_sf"/>
</dbReference>